<dbReference type="Proteomes" id="UP001151760">
    <property type="component" value="Unassembled WGS sequence"/>
</dbReference>
<sequence length="196" mass="21028">MSRSTISYESLAESMGSFVASAIVPDHASNVDSESEPMEAPASPVVSDSDSFEPSLNSESFSRSDTPVGSAASDPDDEPLGSPDTAEYFGGFEFSKDDPSEDGSIDALSGPPPKGCRVSPAHALHSMPTKLLSPRKRFIASKRVEALEREVDSLTARLVAAMIQIDALSRDDIDRDVREAGIKARLKRVEDAIQER</sequence>
<name>A0ABQ5F5E6_9ASTR</name>
<evidence type="ECO:0000313" key="3">
    <source>
        <dbReference type="Proteomes" id="UP001151760"/>
    </source>
</evidence>
<organism evidence="2 3">
    <name type="scientific">Tanacetum coccineum</name>
    <dbReference type="NCBI Taxonomy" id="301880"/>
    <lineage>
        <taxon>Eukaryota</taxon>
        <taxon>Viridiplantae</taxon>
        <taxon>Streptophyta</taxon>
        <taxon>Embryophyta</taxon>
        <taxon>Tracheophyta</taxon>
        <taxon>Spermatophyta</taxon>
        <taxon>Magnoliopsida</taxon>
        <taxon>eudicotyledons</taxon>
        <taxon>Gunneridae</taxon>
        <taxon>Pentapetalae</taxon>
        <taxon>asterids</taxon>
        <taxon>campanulids</taxon>
        <taxon>Asterales</taxon>
        <taxon>Asteraceae</taxon>
        <taxon>Asteroideae</taxon>
        <taxon>Anthemideae</taxon>
        <taxon>Anthemidinae</taxon>
        <taxon>Tanacetum</taxon>
    </lineage>
</organism>
<evidence type="ECO:0000313" key="2">
    <source>
        <dbReference type="EMBL" id="GJT58556.1"/>
    </source>
</evidence>
<evidence type="ECO:0000256" key="1">
    <source>
        <dbReference type="SAM" id="MobiDB-lite"/>
    </source>
</evidence>
<gene>
    <name evidence="2" type="ORF">Tco_1002089</name>
</gene>
<feature type="compositionally biased region" description="Polar residues" evidence="1">
    <location>
        <begin position="46"/>
        <end position="67"/>
    </location>
</feature>
<proteinExistence type="predicted"/>
<feature type="region of interest" description="Disordered" evidence="1">
    <location>
        <begin position="28"/>
        <end position="121"/>
    </location>
</feature>
<protein>
    <submittedName>
        <fullName evidence="2">Uncharacterized protein</fullName>
    </submittedName>
</protein>
<dbReference type="EMBL" id="BQNB010017030">
    <property type="protein sequence ID" value="GJT58556.1"/>
    <property type="molecule type" value="Genomic_DNA"/>
</dbReference>
<accession>A0ABQ5F5E6</accession>
<comment type="caution">
    <text evidence="2">The sequence shown here is derived from an EMBL/GenBank/DDBJ whole genome shotgun (WGS) entry which is preliminary data.</text>
</comment>
<reference evidence="2" key="1">
    <citation type="journal article" date="2022" name="Int. J. Mol. Sci.">
        <title>Draft Genome of Tanacetum Coccineum: Genomic Comparison of Closely Related Tanacetum-Family Plants.</title>
        <authorList>
            <person name="Yamashiro T."/>
            <person name="Shiraishi A."/>
            <person name="Nakayama K."/>
            <person name="Satake H."/>
        </authorList>
    </citation>
    <scope>NUCLEOTIDE SEQUENCE</scope>
</reference>
<keyword evidence="3" id="KW-1185">Reference proteome</keyword>
<reference evidence="2" key="2">
    <citation type="submission" date="2022-01" db="EMBL/GenBank/DDBJ databases">
        <authorList>
            <person name="Yamashiro T."/>
            <person name="Shiraishi A."/>
            <person name="Satake H."/>
            <person name="Nakayama K."/>
        </authorList>
    </citation>
    <scope>NUCLEOTIDE SEQUENCE</scope>
</reference>